<feature type="compositionally biased region" description="Acidic residues" evidence="1">
    <location>
        <begin position="234"/>
        <end position="248"/>
    </location>
</feature>
<feature type="region of interest" description="Disordered" evidence="1">
    <location>
        <begin position="355"/>
        <end position="461"/>
    </location>
</feature>
<feature type="region of interest" description="Disordered" evidence="1">
    <location>
        <begin position="111"/>
        <end position="155"/>
    </location>
</feature>
<accession>A0A384JP86</accession>
<feature type="region of interest" description="Disordered" evidence="1">
    <location>
        <begin position="211"/>
        <end position="251"/>
    </location>
</feature>
<reference evidence="2 3" key="1">
    <citation type="journal article" date="2011" name="PLoS Genet.">
        <title>Genomic analysis of the necrotrophic fungal pathogens Sclerotinia sclerotiorum and Botrytis cinerea.</title>
        <authorList>
            <person name="Amselem J."/>
            <person name="Cuomo C.A."/>
            <person name="van Kan J.A."/>
            <person name="Viaud M."/>
            <person name="Benito E.P."/>
            <person name="Couloux A."/>
            <person name="Coutinho P.M."/>
            <person name="de Vries R.P."/>
            <person name="Dyer P.S."/>
            <person name="Fillinger S."/>
            <person name="Fournier E."/>
            <person name="Gout L."/>
            <person name="Hahn M."/>
            <person name="Kohn L."/>
            <person name="Lapalu N."/>
            <person name="Plummer K.M."/>
            <person name="Pradier J.M."/>
            <person name="Quevillon E."/>
            <person name="Sharon A."/>
            <person name="Simon A."/>
            <person name="ten Have A."/>
            <person name="Tudzynski B."/>
            <person name="Tudzynski P."/>
            <person name="Wincker P."/>
            <person name="Andrew M."/>
            <person name="Anthouard V."/>
            <person name="Beever R.E."/>
            <person name="Beffa R."/>
            <person name="Benoit I."/>
            <person name="Bouzid O."/>
            <person name="Brault B."/>
            <person name="Chen Z."/>
            <person name="Choquer M."/>
            <person name="Collemare J."/>
            <person name="Cotton P."/>
            <person name="Danchin E.G."/>
            <person name="Da Silva C."/>
            <person name="Gautier A."/>
            <person name="Giraud C."/>
            <person name="Giraud T."/>
            <person name="Gonzalez C."/>
            <person name="Grossetete S."/>
            <person name="Guldener U."/>
            <person name="Henrissat B."/>
            <person name="Howlett B.J."/>
            <person name="Kodira C."/>
            <person name="Kretschmer M."/>
            <person name="Lappartient A."/>
            <person name="Leroch M."/>
            <person name="Levis C."/>
            <person name="Mauceli E."/>
            <person name="Neuveglise C."/>
            <person name="Oeser B."/>
            <person name="Pearson M."/>
            <person name="Poulain J."/>
            <person name="Poussereau N."/>
            <person name="Quesneville H."/>
            <person name="Rascle C."/>
            <person name="Schumacher J."/>
            <person name="Segurens B."/>
            <person name="Sexton A."/>
            <person name="Silva E."/>
            <person name="Sirven C."/>
            <person name="Soanes D.M."/>
            <person name="Talbot N.J."/>
            <person name="Templeton M."/>
            <person name="Yandava C."/>
            <person name="Yarden O."/>
            <person name="Zeng Q."/>
            <person name="Rollins J.A."/>
            <person name="Lebrun M.H."/>
            <person name="Dickman M."/>
        </authorList>
    </citation>
    <scope>NUCLEOTIDE SEQUENCE [LARGE SCALE GENOMIC DNA]</scope>
    <source>
        <strain evidence="2 3">B05.10</strain>
    </source>
</reference>
<dbReference type="RefSeq" id="XP_001549812.2">
    <property type="nucleotide sequence ID" value="XM_001549762.2"/>
</dbReference>
<dbReference type="GeneID" id="5430315"/>
<evidence type="ECO:0000313" key="2">
    <source>
        <dbReference type="EMBL" id="ATZ52197.1"/>
    </source>
</evidence>
<gene>
    <name evidence="2" type="ORF">BCIN_07g06900</name>
</gene>
<dbReference type="KEGG" id="bfu:BCIN_07g06900"/>
<reference evidence="2 3" key="2">
    <citation type="journal article" date="2012" name="Eukaryot. Cell">
        <title>Genome update of Botrytis cinerea strains B05.10 and T4.</title>
        <authorList>
            <person name="Staats M."/>
            <person name="van Kan J.A."/>
        </authorList>
    </citation>
    <scope>NUCLEOTIDE SEQUENCE [LARGE SCALE GENOMIC DNA]</scope>
    <source>
        <strain evidence="2 3">B05.10</strain>
    </source>
</reference>
<dbReference type="VEuPathDB" id="FungiDB:Bcin07g06900"/>
<dbReference type="EMBL" id="CP009811">
    <property type="protein sequence ID" value="ATZ52197.1"/>
    <property type="molecule type" value="Genomic_DNA"/>
</dbReference>
<reference evidence="2 3" key="3">
    <citation type="journal article" date="2017" name="Mol. Plant Pathol.">
        <title>A gapless genome sequence of the fungus Botrytis cinerea.</title>
        <authorList>
            <person name="Van Kan J.A."/>
            <person name="Stassen J.H."/>
            <person name="Mosbach A."/>
            <person name="Van Der Lee T.A."/>
            <person name="Faino L."/>
            <person name="Farmer A.D."/>
            <person name="Papasotiriou D.G."/>
            <person name="Zhou S."/>
            <person name="Seidl M.F."/>
            <person name="Cottam E."/>
            <person name="Edel D."/>
            <person name="Hahn M."/>
            <person name="Schwartz D.C."/>
            <person name="Dietrich R.A."/>
            <person name="Widdison S."/>
            <person name="Scalliet G."/>
        </authorList>
    </citation>
    <scope>NUCLEOTIDE SEQUENCE [LARGE SCALE GENOMIC DNA]</scope>
    <source>
        <strain evidence="2 3">B05.10</strain>
    </source>
</reference>
<evidence type="ECO:0000256" key="1">
    <source>
        <dbReference type="SAM" id="MobiDB-lite"/>
    </source>
</evidence>
<sequence>MPEQLGKKTPPRPSQKFKQFSSRLSHSLYLLHCEANTVPSRSRFLDQRKGLLAKAKEAHGSKTKRRPAFRRKLQSGVILCPIRLANNKSLLLTANRPTETRTKAPVIINLVSEDEGIENEETESEDYESGNENRSEDDTEEDDESAMPVSKDAQKTWVVKNVAGNSSKTHTHKRSSKVVDGEAKEECCCVSFRKRTAKFKSLPLNKGIPEGFTGSTTAFRDEKDQYSEYNQGSEDSEEYDEGDESDEEIGTHFLPSTYTGNSLNLPIAKGTVSGPRRDKGLALALHRLEERAVFTSQNSKQTPHITTYHGNVTQVDQRSIRGKKLMPENQKENGKFISSEISTLKIKGLSRGRGMTNLGVKRGRNGMRKIQRDEGDIGTEEENKEESTVLPAHSDSIPPKNMSSAKASKALENKQKLNAVSRTTKKQENKVQPKSFSTPSPLLPDGSVSKRQKTAAVKSQNKVNKDIDGALQVGYMYRPIPERVINHSSPRETSKAISAKCFADLPGLVIRQIVDTLCEQDDGKLISSICFGLTCKLHWAFFKARWYPPGCDAIYEGYLPKEDQALLAPLLQNWVPESYRKMLGNGGKGGPSLTPMFLSKIQYGEGYTREEERLEKRYVASLSILDATNLDGMQLKSSRGLHAMIDNTIDLPSPHGMGHSWYDASASEYLFLVEEWEYSTLNGDGPGFKTICESWHTFQNTCLWEWVNGKDFNQFQEDWMDDEGMKGRQEVKQTLLAFDEKVKQFESINRDLEDTIVAGTIDEMVTEDTI</sequence>
<dbReference type="Proteomes" id="UP000001798">
    <property type="component" value="Chromosome 7"/>
</dbReference>
<organism evidence="2 3">
    <name type="scientific">Botryotinia fuckeliana (strain B05.10)</name>
    <name type="common">Noble rot fungus</name>
    <name type="synonym">Botrytis cinerea</name>
    <dbReference type="NCBI Taxonomy" id="332648"/>
    <lineage>
        <taxon>Eukaryota</taxon>
        <taxon>Fungi</taxon>
        <taxon>Dikarya</taxon>
        <taxon>Ascomycota</taxon>
        <taxon>Pezizomycotina</taxon>
        <taxon>Leotiomycetes</taxon>
        <taxon>Helotiales</taxon>
        <taxon>Sclerotiniaceae</taxon>
        <taxon>Botrytis</taxon>
    </lineage>
</organism>
<proteinExistence type="predicted"/>
<dbReference type="OrthoDB" id="3541182at2759"/>
<protein>
    <submittedName>
        <fullName evidence="2">Uncharacterized protein</fullName>
    </submittedName>
</protein>
<dbReference type="AlphaFoldDB" id="A0A384JP86"/>
<keyword evidence="3" id="KW-1185">Reference proteome</keyword>
<evidence type="ECO:0000313" key="3">
    <source>
        <dbReference type="Proteomes" id="UP000001798"/>
    </source>
</evidence>
<feature type="compositionally biased region" description="Acidic residues" evidence="1">
    <location>
        <begin position="112"/>
        <end position="130"/>
    </location>
</feature>
<name>A0A384JP86_BOTFB</name>